<protein>
    <submittedName>
        <fullName evidence="1">Uncharacterized protein</fullName>
    </submittedName>
</protein>
<dbReference type="Proteomes" id="UP000199199">
    <property type="component" value="Unassembled WGS sequence"/>
</dbReference>
<sequence length="332" mass="34197">MLSEGGPEMTRRGAIVSGCLLVGISGCSSLPTSIGNSNLPGADGFTAGTVPAESDPLLLVLPDEMQPDSAPTALAVELLETPSFAELPSGFAGLVAGQPSEVASAVGKVAVLGSNTESGSAGVVWAEWAEDELLALLEQSGQDATEAETADGRTIYEAGGQSAVVLGEHVFAIGTDDLVRSVVDVWHGDGDPVSDAVLGPFERTARDSPIRFATTGLAFHDSSTPPRRPAYDPVTNTSVSITSEDGDATVDIAYQVDSTDAAESLADALRTDLGLETAADAIDPVLPRGIRNDLTVDRTSTVVSVRYQHSAEAVAEYGNDILTTLEAITGKQ</sequence>
<accession>A0A1I6QU35</accession>
<gene>
    <name evidence="1" type="ORF">SAMN04488556_1548</name>
</gene>
<dbReference type="EMBL" id="FOZS01000001">
    <property type="protein sequence ID" value="SFS55808.1"/>
    <property type="molecule type" value="Genomic_DNA"/>
</dbReference>
<name>A0A1I6QU35_9EURY</name>
<evidence type="ECO:0000313" key="2">
    <source>
        <dbReference type="Proteomes" id="UP000199199"/>
    </source>
</evidence>
<evidence type="ECO:0000313" key="1">
    <source>
        <dbReference type="EMBL" id="SFS55808.1"/>
    </source>
</evidence>
<dbReference type="RefSeq" id="WP_092903202.1">
    <property type="nucleotide sequence ID" value="NZ_FOZS01000001.1"/>
</dbReference>
<reference evidence="2" key="1">
    <citation type="submission" date="2016-10" db="EMBL/GenBank/DDBJ databases">
        <authorList>
            <person name="Varghese N."/>
            <person name="Submissions S."/>
        </authorList>
    </citation>
    <scope>NUCLEOTIDE SEQUENCE [LARGE SCALE GENOMIC DNA]</scope>
    <source>
        <strain evidence="2">DSM 22427</strain>
    </source>
</reference>
<dbReference type="AlphaFoldDB" id="A0A1I6QU35"/>
<proteinExistence type="predicted"/>
<organism evidence="1 2">
    <name type="scientific">Halostagnicola kamekurae</name>
    <dbReference type="NCBI Taxonomy" id="619731"/>
    <lineage>
        <taxon>Archaea</taxon>
        <taxon>Methanobacteriati</taxon>
        <taxon>Methanobacteriota</taxon>
        <taxon>Stenosarchaea group</taxon>
        <taxon>Halobacteria</taxon>
        <taxon>Halobacteriales</taxon>
        <taxon>Natrialbaceae</taxon>
        <taxon>Halostagnicola</taxon>
    </lineage>
</organism>
<keyword evidence="2" id="KW-1185">Reference proteome</keyword>
<dbReference type="OrthoDB" id="174519at2157"/>